<reference evidence="1 2" key="1">
    <citation type="journal article" date="2016" name="Sci. Rep.">
        <title>Metabolic traits of an uncultured archaeal lineage -MSBL1- from brine pools of the Red Sea.</title>
        <authorList>
            <person name="Mwirichia R."/>
            <person name="Alam I."/>
            <person name="Rashid M."/>
            <person name="Vinu M."/>
            <person name="Ba-Alawi W."/>
            <person name="Anthony Kamau A."/>
            <person name="Kamanda Ngugi D."/>
            <person name="Goker M."/>
            <person name="Klenk H.P."/>
            <person name="Bajic V."/>
            <person name="Stingl U."/>
        </authorList>
    </citation>
    <scope>NUCLEOTIDE SEQUENCE [LARGE SCALE GENOMIC DNA]</scope>
    <source>
        <strain evidence="1">SCGC-AAA259E17</strain>
    </source>
</reference>
<gene>
    <name evidence="1" type="ORF">AKJ64_03065</name>
</gene>
<dbReference type="EMBL" id="LHXN01000049">
    <property type="protein sequence ID" value="KXA92473.1"/>
    <property type="molecule type" value="Genomic_DNA"/>
</dbReference>
<keyword evidence="2" id="KW-1185">Reference proteome</keyword>
<evidence type="ECO:0000313" key="2">
    <source>
        <dbReference type="Proteomes" id="UP000070373"/>
    </source>
</evidence>
<dbReference type="AlphaFoldDB" id="A0A133UE43"/>
<evidence type="ECO:0000313" key="1">
    <source>
        <dbReference type="EMBL" id="KXA92473.1"/>
    </source>
</evidence>
<organism evidence="1 2">
    <name type="scientific">candidate division MSBL1 archaeon SCGC-AAA259E17</name>
    <dbReference type="NCBI Taxonomy" id="1698263"/>
    <lineage>
        <taxon>Archaea</taxon>
        <taxon>Methanobacteriati</taxon>
        <taxon>Methanobacteriota</taxon>
        <taxon>candidate division MSBL1</taxon>
    </lineage>
</organism>
<comment type="caution">
    <text evidence="1">The sequence shown here is derived from an EMBL/GenBank/DDBJ whole genome shotgun (WGS) entry which is preliminary data.</text>
</comment>
<protein>
    <submittedName>
        <fullName evidence="1">Uncharacterized protein</fullName>
    </submittedName>
</protein>
<sequence>MSMVTFGEDMMAVLIATGLVLVFVTILGDSFSAHREKEDSVEKFQLFLTISDFLRGGSFSGEDGGFEPGVLSREVLEEKLPQFLERLRRQCIRLRVEVVSLGGELIFSSEADKENFSRSLSVPVVYECKGKKIPAKMVVWIGEDCI</sequence>
<proteinExistence type="predicted"/>
<name>A0A133UE43_9EURY</name>
<dbReference type="Proteomes" id="UP000070373">
    <property type="component" value="Unassembled WGS sequence"/>
</dbReference>
<accession>A0A133UE43</accession>